<name>A0A1F5XJK3_9BACT</name>
<comment type="caution">
    <text evidence="1">The sequence shown here is derived from an EMBL/GenBank/DDBJ whole genome shotgun (WGS) entry which is preliminary data.</text>
</comment>
<gene>
    <name evidence="1" type="ORF">A3B19_02500</name>
</gene>
<organism evidence="1 2">
    <name type="scientific">Candidatus Giovannonibacteria bacterium RIFCSPLOWO2_01_FULL_46_32</name>
    <dbReference type="NCBI Taxonomy" id="1798353"/>
    <lineage>
        <taxon>Bacteria</taxon>
        <taxon>Candidatus Giovannoniibacteriota</taxon>
    </lineage>
</organism>
<dbReference type="AlphaFoldDB" id="A0A1F5XJK3"/>
<sequence length="100" mass="11909">MRITRWFVEPLDCGFTNEVIARYIPGENYQQAGEKHLWECPYAFIEQLKASRSSWGVKFKIFKQEGGGKIREFDERIFSKKRVLARKINERVAQRHLCRS</sequence>
<protein>
    <submittedName>
        <fullName evidence="1">Uncharacterized protein</fullName>
    </submittedName>
</protein>
<reference evidence="1 2" key="1">
    <citation type="journal article" date="2016" name="Nat. Commun.">
        <title>Thousands of microbial genomes shed light on interconnected biogeochemical processes in an aquifer system.</title>
        <authorList>
            <person name="Anantharaman K."/>
            <person name="Brown C.T."/>
            <person name="Hug L.A."/>
            <person name="Sharon I."/>
            <person name="Castelle C.J."/>
            <person name="Probst A.J."/>
            <person name="Thomas B.C."/>
            <person name="Singh A."/>
            <person name="Wilkins M.J."/>
            <person name="Karaoz U."/>
            <person name="Brodie E.L."/>
            <person name="Williams K.H."/>
            <person name="Hubbard S.S."/>
            <person name="Banfield J.F."/>
        </authorList>
    </citation>
    <scope>NUCLEOTIDE SEQUENCE [LARGE SCALE GENOMIC DNA]</scope>
</reference>
<accession>A0A1F5XJK3</accession>
<evidence type="ECO:0000313" key="2">
    <source>
        <dbReference type="Proteomes" id="UP000177346"/>
    </source>
</evidence>
<dbReference type="Proteomes" id="UP000177346">
    <property type="component" value="Unassembled WGS sequence"/>
</dbReference>
<dbReference type="EMBL" id="MFIF01000003">
    <property type="protein sequence ID" value="OGF87641.1"/>
    <property type="molecule type" value="Genomic_DNA"/>
</dbReference>
<proteinExistence type="predicted"/>
<evidence type="ECO:0000313" key="1">
    <source>
        <dbReference type="EMBL" id="OGF87641.1"/>
    </source>
</evidence>